<dbReference type="InterPro" id="IPR036134">
    <property type="entry name" value="Crypto/Photolyase_FAD-like_sf"/>
</dbReference>
<feature type="binding site" evidence="17">
    <location>
        <begin position="405"/>
        <end position="407"/>
    </location>
    <ligand>
        <name>FAD</name>
        <dbReference type="ChEBI" id="CHEBI:57692"/>
    </ligand>
</feature>
<keyword evidence="14" id="KW-0804">Transcription</keyword>
<evidence type="ECO:0000256" key="7">
    <source>
        <dbReference type="ARBA" id="ARBA00022543"/>
    </source>
</evidence>
<dbReference type="InterPro" id="IPR006050">
    <property type="entry name" value="DNA_photolyase_N"/>
</dbReference>
<dbReference type="GO" id="GO:0009881">
    <property type="term" value="F:photoreceptor activity"/>
    <property type="evidence" value="ECO:0007669"/>
    <property type="project" value="UniProtKB-KW"/>
</dbReference>
<feature type="site" description="Electron transfer via tryptophanyl radical" evidence="18">
    <location>
        <position position="415"/>
    </location>
</feature>
<keyword evidence="8 17" id="KW-0285">Flavoprotein</keyword>
<dbReference type="InterPro" id="IPR002081">
    <property type="entry name" value="Cryptochrome/DNA_photolyase_1"/>
</dbReference>
<keyword evidence="6" id="KW-0678">Repressor</keyword>
<gene>
    <name evidence="20" type="primary">cry</name>
    <name evidence="20" type="ORF">g.79775</name>
</gene>
<dbReference type="InterPro" id="IPR036155">
    <property type="entry name" value="Crypto/Photolyase_N_sf"/>
</dbReference>
<dbReference type="GO" id="GO:0048471">
    <property type="term" value="C:perinuclear region of cytoplasm"/>
    <property type="evidence" value="ECO:0007669"/>
    <property type="project" value="UniProtKB-SubCell"/>
</dbReference>
<evidence type="ECO:0000256" key="12">
    <source>
        <dbReference type="ARBA" id="ARBA00023015"/>
    </source>
</evidence>
<dbReference type="GO" id="GO:0032922">
    <property type="term" value="P:circadian regulation of gene expression"/>
    <property type="evidence" value="ECO:0007669"/>
    <property type="project" value="TreeGrafter"/>
</dbReference>
<evidence type="ECO:0000256" key="3">
    <source>
        <dbReference type="ARBA" id="ARBA00005862"/>
    </source>
</evidence>
<evidence type="ECO:0000256" key="14">
    <source>
        <dbReference type="ARBA" id="ARBA00023163"/>
    </source>
</evidence>
<keyword evidence="9" id="KW-0547">Nucleotide-binding</keyword>
<proteinExistence type="inferred from homology"/>
<dbReference type="PANTHER" id="PTHR11455">
    <property type="entry name" value="CRYPTOCHROME"/>
    <property type="match status" value="1"/>
</dbReference>
<keyword evidence="13" id="KW-0090">Biological rhythms</keyword>
<dbReference type="SUPFAM" id="SSF52425">
    <property type="entry name" value="Cryptochrome/photolyase, N-terminal domain"/>
    <property type="match status" value="1"/>
</dbReference>
<dbReference type="GO" id="GO:0043153">
    <property type="term" value="P:entrainment of circadian clock by photoperiod"/>
    <property type="evidence" value="ECO:0007669"/>
    <property type="project" value="TreeGrafter"/>
</dbReference>
<dbReference type="PROSITE" id="PS51645">
    <property type="entry name" value="PHR_CRY_ALPHA_BETA"/>
    <property type="match status" value="1"/>
</dbReference>
<evidence type="ECO:0000256" key="15">
    <source>
        <dbReference type="ARBA" id="ARBA00023170"/>
    </source>
</evidence>
<dbReference type="EMBL" id="GDHC01010508">
    <property type="protein sequence ID" value="JAQ08121.1"/>
    <property type="molecule type" value="Transcribed_RNA"/>
</dbReference>
<feature type="site" description="Electron transfer via tryptophanyl radical" evidence="18">
    <location>
        <position position="392"/>
    </location>
</feature>
<evidence type="ECO:0000256" key="6">
    <source>
        <dbReference type="ARBA" id="ARBA00022491"/>
    </source>
</evidence>
<sequence length="549" mass="63880">MFRDQGNNRYPTVHWFRHGLRLHDNPAMLEAVQGSTEFYAVFIFDGESAGTSHVGYNRMKFLLESLKDLDAQLRKHSGRLYMFKGNPTNVFRRLWEELGIKKICFEQDCEPIWSERDKSVVEMCSELGIECVEKVSHTLWDPKLVIRTNGGIPPLTYQMFMHTTSVIGPPPRPCSDIDFTRVHFGVLPLYLCQELKVISDSPTPEDFGLEKEEGNKLVIWVGGETRALKHLESRVQTEQEALASRILQANQTQPNLLSAPTSQSAALRFGCLSIRRFYWTLRDLFNEMYEDMPSLSQSVTSQLIWREYFYTMSVDNPYYAEMERNPICLKINWLPRTDPTHQKKLDSWKNGMTGYPFIDAVMRQLRTEGWVHHVARNAVACFLTRGDLWISWEDGLKHFLKYLLDADWSVCAGNWMYVSSSAFEQLFDCTFCICPVSFGRRFDPYGEYVKRYVNEVRKLPVEYIYEPWTASIEVQEQAGCVIGRDYPERIVDHNLVSRENSTRMESIRKELLTGMPHCCPTNTEELMKFMWLPPDLHKHISKTVVDECQ</sequence>
<comment type="subcellular location">
    <subcellularLocation>
        <location evidence="2">Cytoplasm</location>
        <location evidence="2">Perinuclear region</location>
    </subcellularLocation>
    <subcellularLocation>
        <location evidence="1">Nucleus</location>
    </subcellularLocation>
</comment>
<keyword evidence="10 17" id="KW-0274">FAD</keyword>
<evidence type="ECO:0000256" key="16">
    <source>
        <dbReference type="ARBA" id="ARBA00023242"/>
    </source>
</evidence>
<evidence type="ECO:0000313" key="20">
    <source>
        <dbReference type="EMBL" id="JAQ08121.1"/>
    </source>
</evidence>
<dbReference type="Gene3D" id="1.25.40.80">
    <property type="match status" value="1"/>
</dbReference>
<evidence type="ECO:0000256" key="4">
    <source>
        <dbReference type="ARBA" id="ARBA00021159"/>
    </source>
</evidence>
<dbReference type="GO" id="GO:0005634">
    <property type="term" value="C:nucleus"/>
    <property type="evidence" value="ECO:0007669"/>
    <property type="project" value="UniProtKB-SubCell"/>
</dbReference>
<keyword evidence="16" id="KW-0539">Nucleus</keyword>
<dbReference type="Gene3D" id="1.10.579.10">
    <property type="entry name" value="DNA Cyclobutane Dipyrimidine Photolyase, subunit A, domain 3"/>
    <property type="match status" value="1"/>
</dbReference>
<keyword evidence="11" id="KW-0157">Chromophore</keyword>
<organism evidence="20">
    <name type="scientific">Lygus hesperus</name>
    <name type="common">Western plant bug</name>
    <dbReference type="NCBI Taxonomy" id="30085"/>
    <lineage>
        <taxon>Eukaryota</taxon>
        <taxon>Metazoa</taxon>
        <taxon>Ecdysozoa</taxon>
        <taxon>Arthropoda</taxon>
        <taxon>Hexapoda</taxon>
        <taxon>Insecta</taxon>
        <taxon>Pterygota</taxon>
        <taxon>Neoptera</taxon>
        <taxon>Paraneoptera</taxon>
        <taxon>Hemiptera</taxon>
        <taxon>Heteroptera</taxon>
        <taxon>Panheteroptera</taxon>
        <taxon>Cimicomorpha</taxon>
        <taxon>Miridae</taxon>
        <taxon>Mirini</taxon>
        <taxon>Lygus</taxon>
    </lineage>
</organism>
<accession>A0A146LJ78</accession>
<keyword evidence="15" id="KW-0675">Receptor</keyword>
<dbReference type="AlphaFoldDB" id="A0A146LJ78"/>
<comment type="cofactor">
    <cofactor evidence="17">
        <name>FAD</name>
        <dbReference type="ChEBI" id="CHEBI:57692"/>
    </cofactor>
    <text evidence="17">Binds 1 FAD per subunit.</text>
</comment>
<dbReference type="SUPFAM" id="SSF48173">
    <property type="entry name" value="Cryptochrome/photolyase FAD-binding domain"/>
    <property type="match status" value="1"/>
</dbReference>
<keyword evidence="5" id="KW-0963">Cytoplasm</keyword>
<dbReference type="Gene3D" id="3.40.50.620">
    <property type="entry name" value="HUPs"/>
    <property type="match status" value="1"/>
</dbReference>
<keyword evidence="7" id="KW-0600">Photoreceptor protein</keyword>
<dbReference type="GO" id="GO:0003677">
    <property type="term" value="F:DNA binding"/>
    <property type="evidence" value="ECO:0007669"/>
    <property type="project" value="TreeGrafter"/>
</dbReference>
<dbReference type="InterPro" id="IPR005101">
    <property type="entry name" value="Cryptochr/Photolyase_FAD-bd"/>
</dbReference>
<evidence type="ECO:0000256" key="18">
    <source>
        <dbReference type="PIRSR" id="PIRSR602081-2"/>
    </source>
</evidence>
<comment type="similarity">
    <text evidence="3">Belongs to the DNA photolyase class-1 family.</text>
</comment>
<dbReference type="GO" id="GO:0071949">
    <property type="term" value="F:FAD binding"/>
    <property type="evidence" value="ECO:0007669"/>
    <property type="project" value="TreeGrafter"/>
</dbReference>
<evidence type="ECO:0000256" key="9">
    <source>
        <dbReference type="ARBA" id="ARBA00022741"/>
    </source>
</evidence>
<evidence type="ECO:0000259" key="19">
    <source>
        <dbReference type="PROSITE" id="PS51645"/>
    </source>
</evidence>
<keyword evidence="7" id="KW-0716">Sensory transduction</keyword>
<feature type="binding site" evidence="17">
    <location>
        <begin position="302"/>
        <end position="309"/>
    </location>
    <ligand>
        <name>FAD</name>
        <dbReference type="ChEBI" id="CHEBI:57692"/>
    </ligand>
</feature>
<feature type="site" description="Electron transfer via tryptophanyl radical" evidence="18">
    <location>
        <position position="333"/>
    </location>
</feature>
<evidence type="ECO:0000256" key="8">
    <source>
        <dbReference type="ARBA" id="ARBA00022630"/>
    </source>
</evidence>
<feature type="domain" description="Photolyase/cryptochrome alpha/beta" evidence="19">
    <location>
        <begin position="10"/>
        <end position="139"/>
    </location>
</feature>
<dbReference type="InterPro" id="IPR014729">
    <property type="entry name" value="Rossmann-like_a/b/a_fold"/>
</dbReference>
<evidence type="ECO:0000256" key="13">
    <source>
        <dbReference type="ARBA" id="ARBA00023108"/>
    </source>
</evidence>
<keyword evidence="12" id="KW-0805">Transcription regulation</keyword>
<name>A0A146LJ78_LYGHE</name>
<evidence type="ECO:0000256" key="5">
    <source>
        <dbReference type="ARBA" id="ARBA00022490"/>
    </source>
</evidence>
<protein>
    <recommendedName>
        <fullName evidence="4">Cryptochrome-1</fullName>
    </recommendedName>
</protein>
<dbReference type="Pfam" id="PF00875">
    <property type="entry name" value="DNA_photolyase"/>
    <property type="match status" value="1"/>
</dbReference>
<evidence type="ECO:0000256" key="11">
    <source>
        <dbReference type="ARBA" id="ARBA00022991"/>
    </source>
</evidence>
<evidence type="ECO:0000256" key="17">
    <source>
        <dbReference type="PIRSR" id="PIRSR602081-1"/>
    </source>
</evidence>
<dbReference type="GO" id="GO:0045892">
    <property type="term" value="P:negative regulation of DNA-templated transcription"/>
    <property type="evidence" value="ECO:0007669"/>
    <property type="project" value="TreeGrafter"/>
</dbReference>
<reference evidence="20" key="1">
    <citation type="journal article" date="2016" name="Gigascience">
        <title>De novo construction of an expanded transcriptome assembly for the western tarnished plant bug, Lygus hesperus.</title>
        <authorList>
            <person name="Tassone E.E."/>
            <person name="Geib S.M."/>
            <person name="Hall B."/>
            <person name="Fabrick J.A."/>
            <person name="Brent C.S."/>
            <person name="Hull J.J."/>
        </authorList>
    </citation>
    <scope>NUCLEOTIDE SEQUENCE</scope>
</reference>
<dbReference type="PANTHER" id="PTHR11455:SF17">
    <property type="entry name" value="CRYPTOCHROME-1"/>
    <property type="match status" value="1"/>
</dbReference>
<evidence type="ECO:0000256" key="2">
    <source>
        <dbReference type="ARBA" id="ARBA00004556"/>
    </source>
</evidence>
<evidence type="ECO:0000256" key="10">
    <source>
        <dbReference type="ARBA" id="ARBA00022827"/>
    </source>
</evidence>
<dbReference type="Pfam" id="PF03441">
    <property type="entry name" value="FAD_binding_7"/>
    <property type="match status" value="1"/>
</dbReference>
<evidence type="ECO:0000256" key="1">
    <source>
        <dbReference type="ARBA" id="ARBA00004123"/>
    </source>
</evidence>